<dbReference type="InterPro" id="IPR011766">
    <property type="entry name" value="TPP_enzyme_TPP-bd"/>
</dbReference>
<dbReference type="Pfam" id="PF02776">
    <property type="entry name" value="TPP_enzyme_N"/>
    <property type="match status" value="1"/>
</dbReference>
<dbReference type="InterPro" id="IPR012001">
    <property type="entry name" value="Thiamin_PyroP_enz_TPP-bd_dom"/>
</dbReference>
<evidence type="ECO:0000256" key="3">
    <source>
        <dbReference type="RuleBase" id="RU362132"/>
    </source>
</evidence>
<dbReference type="Proteomes" id="UP000219252">
    <property type="component" value="Unassembled WGS sequence"/>
</dbReference>
<dbReference type="InterPro" id="IPR012000">
    <property type="entry name" value="Thiamin_PyroP_enz_cen_dom"/>
</dbReference>
<dbReference type="InterPro" id="IPR045229">
    <property type="entry name" value="TPP_enz"/>
</dbReference>
<dbReference type="AlphaFoldDB" id="A0A285U9G2"/>
<dbReference type="GO" id="GO:0005948">
    <property type="term" value="C:acetolactate synthase complex"/>
    <property type="evidence" value="ECO:0007669"/>
    <property type="project" value="TreeGrafter"/>
</dbReference>
<evidence type="ECO:0000259" key="6">
    <source>
        <dbReference type="Pfam" id="PF02776"/>
    </source>
</evidence>
<dbReference type="GO" id="GO:0009097">
    <property type="term" value="P:isoleucine biosynthetic process"/>
    <property type="evidence" value="ECO:0007669"/>
    <property type="project" value="TreeGrafter"/>
</dbReference>
<dbReference type="RefSeq" id="WP_170949439.1">
    <property type="nucleotide sequence ID" value="NZ_OBQC01000004.1"/>
</dbReference>
<organism evidence="7 8">
    <name type="scientific">Ureibacillus acetophenoni</name>
    <dbReference type="NCBI Taxonomy" id="614649"/>
    <lineage>
        <taxon>Bacteria</taxon>
        <taxon>Bacillati</taxon>
        <taxon>Bacillota</taxon>
        <taxon>Bacilli</taxon>
        <taxon>Bacillales</taxon>
        <taxon>Caryophanaceae</taxon>
        <taxon>Ureibacillus</taxon>
    </lineage>
</organism>
<dbReference type="PANTHER" id="PTHR18968:SF13">
    <property type="entry name" value="ACETOLACTATE SYNTHASE CATALYTIC SUBUNIT, MITOCHONDRIAL"/>
    <property type="match status" value="1"/>
</dbReference>
<dbReference type="Pfam" id="PF00205">
    <property type="entry name" value="TPP_enzyme_M"/>
    <property type="match status" value="1"/>
</dbReference>
<dbReference type="GO" id="GO:0003984">
    <property type="term" value="F:acetolactate synthase activity"/>
    <property type="evidence" value="ECO:0007669"/>
    <property type="project" value="TreeGrafter"/>
</dbReference>
<comment type="similarity">
    <text evidence="1 3">Belongs to the TPP enzyme family.</text>
</comment>
<accession>A0A285U9G2</accession>
<dbReference type="GO" id="GO:0050660">
    <property type="term" value="F:flavin adenine dinucleotide binding"/>
    <property type="evidence" value="ECO:0007669"/>
    <property type="project" value="TreeGrafter"/>
</dbReference>
<dbReference type="CDD" id="cd00568">
    <property type="entry name" value="TPP_enzymes"/>
    <property type="match status" value="1"/>
</dbReference>
<feature type="domain" description="Thiamine pyrophosphate enzyme N-terminal TPP-binding" evidence="6">
    <location>
        <begin position="3"/>
        <end position="120"/>
    </location>
</feature>
<evidence type="ECO:0000313" key="8">
    <source>
        <dbReference type="Proteomes" id="UP000219252"/>
    </source>
</evidence>
<reference evidence="8" key="1">
    <citation type="submission" date="2017-08" db="EMBL/GenBank/DDBJ databases">
        <authorList>
            <person name="Varghese N."/>
            <person name="Submissions S."/>
        </authorList>
    </citation>
    <scope>NUCLEOTIDE SEQUENCE [LARGE SCALE GENOMIC DNA]</scope>
    <source>
        <strain evidence="8">JC23</strain>
    </source>
</reference>
<dbReference type="SUPFAM" id="SSF52467">
    <property type="entry name" value="DHS-like NAD/FAD-binding domain"/>
    <property type="match status" value="1"/>
</dbReference>
<evidence type="ECO:0000256" key="2">
    <source>
        <dbReference type="ARBA" id="ARBA00023052"/>
    </source>
</evidence>
<dbReference type="GO" id="GO:0009099">
    <property type="term" value="P:L-valine biosynthetic process"/>
    <property type="evidence" value="ECO:0007669"/>
    <property type="project" value="TreeGrafter"/>
</dbReference>
<dbReference type="GO" id="GO:0000287">
    <property type="term" value="F:magnesium ion binding"/>
    <property type="evidence" value="ECO:0007669"/>
    <property type="project" value="InterPro"/>
</dbReference>
<dbReference type="CDD" id="cd07035">
    <property type="entry name" value="TPP_PYR_POX_like"/>
    <property type="match status" value="1"/>
</dbReference>
<dbReference type="PANTHER" id="PTHR18968">
    <property type="entry name" value="THIAMINE PYROPHOSPHATE ENZYMES"/>
    <property type="match status" value="1"/>
</dbReference>
<dbReference type="InterPro" id="IPR029035">
    <property type="entry name" value="DHS-like_NAD/FAD-binding_dom"/>
</dbReference>
<dbReference type="Gene3D" id="3.40.50.1220">
    <property type="entry name" value="TPP-binding domain"/>
    <property type="match status" value="1"/>
</dbReference>
<evidence type="ECO:0000256" key="1">
    <source>
        <dbReference type="ARBA" id="ARBA00007812"/>
    </source>
</evidence>
<feature type="domain" description="Thiamine pyrophosphate enzyme central" evidence="4">
    <location>
        <begin position="201"/>
        <end position="336"/>
    </location>
</feature>
<dbReference type="GO" id="GO:0030976">
    <property type="term" value="F:thiamine pyrophosphate binding"/>
    <property type="evidence" value="ECO:0007669"/>
    <property type="project" value="InterPro"/>
</dbReference>
<dbReference type="Gene3D" id="3.40.50.970">
    <property type="match status" value="2"/>
</dbReference>
<evidence type="ECO:0000259" key="4">
    <source>
        <dbReference type="Pfam" id="PF00205"/>
    </source>
</evidence>
<dbReference type="SUPFAM" id="SSF52518">
    <property type="entry name" value="Thiamin diphosphate-binding fold (THDP-binding)"/>
    <property type="match status" value="2"/>
</dbReference>
<evidence type="ECO:0000313" key="7">
    <source>
        <dbReference type="EMBL" id="SOC38555.1"/>
    </source>
</evidence>
<feature type="domain" description="Thiamine pyrophosphate enzyme TPP-binding" evidence="5">
    <location>
        <begin position="401"/>
        <end position="546"/>
    </location>
</feature>
<proteinExistence type="inferred from homology"/>
<sequence length="594" mass="64512">MRHTGHAVAKMLKDFGVEYIFGMPGLQNYSLYDGIQAFGQELRHILVRDERSAGFAADAYARLTGKVGVCDAFAGPGSTKFLDALGEALNNSIPLVAIVGDAPRDLESLKELGVVSQGIDQAGYLKPVTKAVYTVPTQVALPHLLRSAFRTATSNRPGPVAIIIPQDIIDSPWEGRDEALAVDSNYQSVPPHRIRPASQDLQEAVELITESERPVIIAGGGVMLSKAEVALAEFAHKINASVVTSLTGKGAFSDEDPLSGGVLCPLGPASAEDITRSADCVILVGTKCSQNTTLNWSIPSKEQVTIHIDIDSCQLGRTFRPSKSLQGDASATLEALTEFLPTQPNRNPWLTQIKEKKEKEKETKQNVLTNEDSAIKPQAVMTELAKLIQPNDIVISDASFSAGWISTYLPCKEPGRKFLFARGLGSMGYALPASIGASSIMEPGSRVITVNGDASFCFGISELATLSQYNLKATHIILNNGSLGWVKYIQKMHYGSRFMSSDVPNIDFATVAKGFGCLGITVENIEELPEALERALDSEVPAVIDIRCALWETPIRSYENKVKKEDFKDEPPGAKYTMKPWFESPNKYLKYTNN</sequence>
<name>A0A285U9G2_9BACL</name>
<protein>
    <submittedName>
        <fullName evidence="7">Acetolactate synthase-1/2/3 large subunit</fullName>
    </submittedName>
</protein>
<keyword evidence="8" id="KW-1185">Reference proteome</keyword>
<dbReference type="EMBL" id="OBQC01000004">
    <property type="protein sequence ID" value="SOC38555.1"/>
    <property type="molecule type" value="Genomic_DNA"/>
</dbReference>
<dbReference type="Pfam" id="PF02775">
    <property type="entry name" value="TPP_enzyme_C"/>
    <property type="match status" value="1"/>
</dbReference>
<keyword evidence="2 3" id="KW-0786">Thiamine pyrophosphate</keyword>
<evidence type="ECO:0000259" key="5">
    <source>
        <dbReference type="Pfam" id="PF02775"/>
    </source>
</evidence>
<dbReference type="InterPro" id="IPR029061">
    <property type="entry name" value="THDP-binding"/>
</dbReference>
<gene>
    <name evidence="7" type="ORF">SAMN05877842_104173</name>
</gene>